<organism evidence="2 3">
    <name type="scientific">Paenibacillus wynnii</name>
    <dbReference type="NCBI Taxonomy" id="268407"/>
    <lineage>
        <taxon>Bacteria</taxon>
        <taxon>Bacillati</taxon>
        <taxon>Bacillota</taxon>
        <taxon>Bacilli</taxon>
        <taxon>Bacillales</taxon>
        <taxon>Paenibacillaceae</taxon>
        <taxon>Paenibacillus</taxon>
    </lineage>
</organism>
<keyword evidence="1" id="KW-0812">Transmembrane</keyword>
<feature type="transmembrane region" description="Helical" evidence="1">
    <location>
        <begin position="91"/>
        <end position="112"/>
    </location>
</feature>
<proteinExistence type="predicted"/>
<evidence type="ECO:0000313" key="3">
    <source>
        <dbReference type="Proteomes" id="UP000029734"/>
    </source>
</evidence>
<feature type="transmembrane region" description="Helical" evidence="1">
    <location>
        <begin position="63"/>
        <end position="85"/>
    </location>
</feature>
<reference evidence="2 3" key="2">
    <citation type="submission" date="2014-10" db="EMBL/GenBank/DDBJ databases">
        <title>Comparative genomics of the Paenibacillus odorifer group.</title>
        <authorList>
            <person name="Tsai Y.-C."/>
            <person name="Martin N."/>
            <person name="Korlach J."/>
            <person name="Wiedmann M."/>
        </authorList>
    </citation>
    <scope>NUCLEOTIDE SEQUENCE [LARGE SCALE GENOMIC DNA]</scope>
    <source>
        <strain evidence="2 3">DSM 18334</strain>
    </source>
</reference>
<evidence type="ECO:0000256" key="1">
    <source>
        <dbReference type="SAM" id="Phobius"/>
    </source>
</evidence>
<protein>
    <submittedName>
        <fullName evidence="2">Uncharacterized protein</fullName>
    </submittedName>
</protein>
<dbReference type="RefSeq" id="WP_036650062.1">
    <property type="nucleotide sequence ID" value="NZ_JQCR01000002.1"/>
</dbReference>
<feature type="transmembrane region" description="Helical" evidence="1">
    <location>
        <begin position="37"/>
        <end position="56"/>
    </location>
</feature>
<sequence>MTSTSKRLLIHLGVYTVLFFLIPFLQTNTANATMNDLGIWILLLLMVNPTAILIITGEAGLRIGFNIIMCLLPAVLFTLSVYIFFKGNSSAFSYSIMYGVIALASNGVGAYFKNKNKNKKK</sequence>
<feature type="transmembrane region" description="Helical" evidence="1">
    <location>
        <begin position="7"/>
        <end position="25"/>
    </location>
</feature>
<reference evidence="2 3" key="1">
    <citation type="submission" date="2014-08" db="EMBL/GenBank/DDBJ databases">
        <authorList>
            <person name="den Bakker H.C."/>
        </authorList>
    </citation>
    <scope>NUCLEOTIDE SEQUENCE [LARGE SCALE GENOMIC DNA]</scope>
    <source>
        <strain evidence="2 3">DSM 18334</strain>
    </source>
</reference>
<gene>
    <name evidence="2" type="ORF">PWYN_07830</name>
</gene>
<name>A0A098M9P1_9BACL</name>
<accession>A0A098M9P1</accession>
<dbReference type="OrthoDB" id="2619350at2"/>
<dbReference type="AlphaFoldDB" id="A0A098M9P1"/>
<keyword evidence="1" id="KW-1133">Transmembrane helix</keyword>
<keyword evidence="3" id="KW-1185">Reference proteome</keyword>
<dbReference type="Proteomes" id="UP000029734">
    <property type="component" value="Unassembled WGS sequence"/>
</dbReference>
<dbReference type="eggNOG" id="ENOG50305JN">
    <property type="taxonomic scope" value="Bacteria"/>
</dbReference>
<dbReference type="EMBL" id="JQCR01000002">
    <property type="protein sequence ID" value="KGE19269.1"/>
    <property type="molecule type" value="Genomic_DNA"/>
</dbReference>
<evidence type="ECO:0000313" key="2">
    <source>
        <dbReference type="EMBL" id="KGE19269.1"/>
    </source>
</evidence>
<comment type="caution">
    <text evidence="2">The sequence shown here is derived from an EMBL/GenBank/DDBJ whole genome shotgun (WGS) entry which is preliminary data.</text>
</comment>
<keyword evidence="1" id="KW-0472">Membrane</keyword>